<dbReference type="SUPFAM" id="SSF52266">
    <property type="entry name" value="SGNH hydrolase"/>
    <property type="match status" value="1"/>
</dbReference>
<dbReference type="Gene3D" id="3.40.50.1110">
    <property type="entry name" value="SGNH hydrolase"/>
    <property type="match status" value="1"/>
</dbReference>
<evidence type="ECO:0000313" key="3">
    <source>
        <dbReference type="EMBL" id="CAG2256758.1"/>
    </source>
</evidence>
<name>A0A8S3VR94_MYTED</name>
<keyword evidence="1" id="KW-0175">Coiled coil</keyword>
<evidence type="ECO:0000256" key="1">
    <source>
        <dbReference type="SAM" id="Coils"/>
    </source>
</evidence>
<feature type="region of interest" description="Disordered" evidence="2">
    <location>
        <begin position="650"/>
        <end position="674"/>
    </location>
</feature>
<evidence type="ECO:0000256" key="2">
    <source>
        <dbReference type="SAM" id="MobiDB-lite"/>
    </source>
</evidence>
<comment type="caution">
    <text evidence="3">The sequence shown here is derived from an EMBL/GenBank/DDBJ whole genome shotgun (WGS) entry which is preliminary data.</text>
</comment>
<dbReference type="EMBL" id="CAJPWZ010003315">
    <property type="protein sequence ID" value="CAG2256758.1"/>
    <property type="molecule type" value="Genomic_DNA"/>
</dbReference>
<sequence length="674" mass="76267">MFPKILHKRTGKAKKCLFEDIDIFLYEREARMITFFTKVERIHPWIKTLDLFYYDHMGNNDKFDIKKYNVPTTWSDPNNNNNSIVIEILDKEQSLQFNITFFVTTGTIRVQGSKFMTFVHSHFPVLTQILAKVIDNATHTTHATVEEQFDLDQTLKDVNDNTISSKLDDSITSIKSTVHQDVHERTNTPTVTCSKSENTNLEDHVSRIEKTITEAITQTASQQSNDYTKLITAITTSCETLTIIIKAYPRDKDQSEDGNIQIEKSNNEVNITSLQSLLDETRKQLKQYCETSKYVFNQYTEKVKAKGEEIQQLTKNIRKLKTNLDTAQDEVKNHIAAQLDANMVKETPSNKAATNHQQHRTDTQSKPKVLFLGTSNIKAISEAKLTTAATVEKVVKYTLKETVAYATSHEDRPDLVVLHSLTNDLKHPTPQQCIDELDQLISFIHDKWSLAKIVVSLTTPRKDDIGFFTNGQIINALVKQSVIGNEVTSVTYCEHSNMLLQENPINDLLADDKFHLSTKGVSILASNIKKAIHLALDIPMPTQQRGRSLSKGPRDKDFLIILDLSPGSLRQGVPLFIKIPDSDPAINVETIPKIIKMFIAKCLLQLLETSTHDTIIHDTPTDTQTKEQTTFRQNLSPIFENILSPAQNTQKQPTMGKAINPFRDATSPGLHVKL</sequence>
<evidence type="ECO:0000313" key="4">
    <source>
        <dbReference type="Proteomes" id="UP000683360"/>
    </source>
</evidence>
<organism evidence="3 4">
    <name type="scientific">Mytilus edulis</name>
    <name type="common">Blue mussel</name>
    <dbReference type="NCBI Taxonomy" id="6550"/>
    <lineage>
        <taxon>Eukaryota</taxon>
        <taxon>Metazoa</taxon>
        <taxon>Spiralia</taxon>
        <taxon>Lophotrochozoa</taxon>
        <taxon>Mollusca</taxon>
        <taxon>Bivalvia</taxon>
        <taxon>Autobranchia</taxon>
        <taxon>Pteriomorphia</taxon>
        <taxon>Mytilida</taxon>
        <taxon>Mytiloidea</taxon>
        <taxon>Mytilidae</taxon>
        <taxon>Mytilinae</taxon>
        <taxon>Mytilus</taxon>
    </lineage>
</organism>
<dbReference type="Proteomes" id="UP000683360">
    <property type="component" value="Unassembled WGS sequence"/>
</dbReference>
<dbReference type="AlphaFoldDB" id="A0A8S3VR94"/>
<protein>
    <submittedName>
        <fullName evidence="3">Uncharacterized protein</fullName>
    </submittedName>
</protein>
<proteinExistence type="predicted"/>
<gene>
    <name evidence="3" type="ORF">MEDL_68062</name>
</gene>
<dbReference type="InterPro" id="IPR036514">
    <property type="entry name" value="SGNH_hydro_sf"/>
</dbReference>
<accession>A0A8S3VR94</accession>
<keyword evidence="4" id="KW-1185">Reference proteome</keyword>
<dbReference type="OrthoDB" id="6176019at2759"/>
<dbReference type="CDD" id="cd00229">
    <property type="entry name" value="SGNH_hydrolase"/>
    <property type="match status" value="1"/>
</dbReference>
<feature type="coiled-coil region" evidence="1">
    <location>
        <begin position="271"/>
        <end position="337"/>
    </location>
</feature>
<reference evidence="3" key="1">
    <citation type="submission" date="2021-03" db="EMBL/GenBank/DDBJ databases">
        <authorList>
            <person name="Bekaert M."/>
        </authorList>
    </citation>
    <scope>NUCLEOTIDE SEQUENCE</scope>
</reference>